<organism evidence="5 6">
    <name type="scientific">Colletotrichum liriopes</name>
    <dbReference type="NCBI Taxonomy" id="708192"/>
    <lineage>
        <taxon>Eukaryota</taxon>
        <taxon>Fungi</taxon>
        <taxon>Dikarya</taxon>
        <taxon>Ascomycota</taxon>
        <taxon>Pezizomycotina</taxon>
        <taxon>Sordariomycetes</taxon>
        <taxon>Hypocreomycetidae</taxon>
        <taxon>Glomerellales</taxon>
        <taxon>Glomerellaceae</taxon>
        <taxon>Colletotrichum</taxon>
        <taxon>Colletotrichum spaethianum species complex</taxon>
    </lineage>
</organism>
<reference evidence="5 6" key="1">
    <citation type="submission" date="2021-07" db="EMBL/GenBank/DDBJ databases">
        <title>Genome data of Colletotrichum spaethianum.</title>
        <authorList>
            <person name="Utami Y.D."/>
            <person name="Hiruma K."/>
        </authorList>
    </citation>
    <scope>NUCLEOTIDE SEQUENCE [LARGE SCALE GENOMIC DNA]</scope>
    <source>
        <strain evidence="5 6">MAFF 242679</strain>
    </source>
</reference>
<dbReference type="AlphaFoldDB" id="A0AA37GXZ5"/>
<dbReference type="PANTHER" id="PTHR24198">
    <property type="entry name" value="ANKYRIN REPEAT AND PROTEIN KINASE DOMAIN-CONTAINING PROTEIN"/>
    <property type="match status" value="1"/>
</dbReference>
<feature type="repeat" description="ANK" evidence="3">
    <location>
        <begin position="171"/>
        <end position="203"/>
    </location>
</feature>
<gene>
    <name evidence="5" type="ORF">ColLi_12213</name>
</gene>
<dbReference type="Proteomes" id="UP001055172">
    <property type="component" value="Unassembled WGS sequence"/>
</dbReference>
<evidence type="ECO:0000313" key="5">
    <source>
        <dbReference type="EMBL" id="GJC89375.1"/>
    </source>
</evidence>
<dbReference type="SMART" id="SM00248">
    <property type="entry name" value="ANK"/>
    <property type="match status" value="5"/>
</dbReference>
<keyword evidence="2 3" id="KW-0040">ANK repeat</keyword>
<protein>
    <submittedName>
        <fullName evidence="5">Serine/threonine-protein phosphatase 6 regulatory ankyrin repeat subunit C</fullName>
    </submittedName>
</protein>
<feature type="repeat" description="ANK" evidence="3">
    <location>
        <begin position="227"/>
        <end position="252"/>
    </location>
</feature>
<evidence type="ECO:0000313" key="6">
    <source>
        <dbReference type="Proteomes" id="UP001055172"/>
    </source>
</evidence>
<accession>A0AA37GXZ5</accession>
<evidence type="ECO:0000256" key="2">
    <source>
        <dbReference type="ARBA" id="ARBA00023043"/>
    </source>
</evidence>
<name>A0AA37GXZ5_9PEZI</name>
<evidence type="ECO:0000256" key="4">
    <source>
        <dbReference type="SAM" id="SignalP"/>
    </source>
</evidence>
<dbReference type="PROSITE" id="PS50088">
    <property type="entry name" value="ANK_REPEAT"/>
    <property type="match status" value="2"/>
</dbReference>
<evidence type="ECO:0000256" key="1">
    <source>
        <dbReference type="ARBA" id="ARBA00022737"/>
    </source>
</evidence>
<sequence>MTPFLLLSTELLEAISLALLCPPSLASKDKSRPSAGLRDIAALAATSRACHAVANPLLYSSAIALDLVASQLRHRQETMLSCRPIRLRTVAKAYRDPWLSVSADDQPPYDREPLLLWAITSGRLDLLQRLLQHVPESLVSFILGARLAVRWPCPCQKQEPHPAAKAVPECYFATPLHSAARAGQDELAEYILRRGVNVDIDAEAQLICMCPSPHSHLLQSNGPLDEVGVTPLHLALVHSNNSTAKLLIPRGAVWDRTFEFSAGVTGLHIMAANGNTDLLGWISNLPDAVLNKNGPLHDWPDHYGFSSLHYACLLPSAVEEAASSQQPCTGAQRVADALNRLGAVVETRDQRKAEERLATERKRLGNSL</sequence>
<dbReference type="PANTHER" id="PTHR24198:SF165">
    <property type="entry name" value="ANKYRIN REPEAT-CONTAINING PROTEIN-RELATED"/>
    <property type="match status" value="1"/>
</dbReference>
<dbReference type="EMBL" id="BPPX01000040">
    <property type="protein sequence ID" value="GJC89375.1"/>
    <property type="molecule type" value="Genomic_DNA"/>
</dbReference>
<keyword evidence="4" id="KW-0732">Signal</keyword>
<feature type="chain" id="PRO_5041284593" evidence="4">
    <location>
        <begin position="27"/>
        <end position="368"/>
    </location>
</feature>
<comment type="caution">
    <text evidence="5">The sequence shown here is derived from an EMBL/GenBank/DDBJ whole genome shotgun (WGS) entry which is preliminary data.</text>
</comment>
<keyword evidence="6" id="KW-1185">Reference proteome</keyword>
<proteinExistence type="predicted"/>
<dbReference type="SUPFAM" id="SSF48403">
    <property type="entry name" value="Ankyrin repeat"/>
    <property type="match status" value="1"/>
</dbReference>
<dbReference type="InterPro" id="IPR036770">
    <property type="entry name" value="Ankyrin_rpt-contain_sf"/>
</dbReference>
<feature type="signal peptide" evidence="4">
    <location>
        <begin position="1"/>
        <end position="26"/>
    </location>
</feature>
<evidence type="ECO:0000256" key="3">
    <source>
        <dbReference type="PROSITE-ProRule" id="PRU00023"/>
    </source>
</evidence>
<dbReference type="InterPro" id="IPR002110">
    <property type="entry name" value="Ankyrin_rpt"/>
</dbReference>
<dbReference type="Gene3D" id="1.25.40.20">
    <property type="entry name" value="Ankyrin repeat-containing domain"/>
    <property type="match status" value="1"/>
</dbReference>
<dbReference type="PROSITE" id="PS50297">
    <property type="entry name" value="ANK_REP_REGION"/>
    <property type="match status" value="2"/>
</dbReference>
<keyword evidence="1" id="KW-0677">Repeat</keyword>
<dbReference type="Pfam" id="PF00023">
    <property type="entry name" value="Ank"/>
    <property type="match status" value="1"/>
</dbReference>